<dbReference type="AlphaFoldDB" id="A0A381T2E6"/>
<gene>
    <name evidence="2" type="ORF">METZ01_LOCUS63234</name>
</gene>
<sequence length="148" mass="15987">MKLHRIKPALTAIAALSLTMNLSAQRHGPAAAAEQAKLLIPHPELEAALFASEPMLLNPANMDIDAEGRVWVTEGVNYRLFKPWGKIQPKGDRIRILEDTDGDGKADLAKTFYQGNDVNAALGIAVLGTKVIISCSPKVLLFTDENGD</sequence>
<organism evidence="2">
    <name type="scientific">marine metagenome</name>
    <dbReference type="NCBI Taxonomy" id="408172"/>
    <lineage>
        <taxon>unclassified sequences</taxon>
        <taxon>metagenomes</taxon>
        <taxon>ecological metagenomes</taxon>
    </lineage>
</organism>
<reference evidence="2" key="1">
    <citation type="submission" date="2018-05" db="EMBL/GenBank/DDBJ databases">
        <authorList>
            <person name="Lanie J.A."/>
            <person name="Ng W.-L."/>
            <person name="Kazmierczak K.M."/>
            <person name="Andrzejewski T.M."/>
            <person name="Davidsen T.M."/>
            <person name="Wayne K.J."/>
            <person name="Tettelin H."/>
            <person name="Glass J.I."/>
            <person name="Rusch D."/>
            <person name="Podicherti R."/>
            <person name="Tsui H.-C.T."/>
            <person name="Winkler M.E."/>
        </authorList>
    </citation>
    <scope>NUCLEOTIDE SEQUENCE</scope>
</reference>
<dbReference type="PANTHER" id="PTHR33546:SF1">
    <property type="entry name" value="LARGE, MULTIFUNCTIONAL SECRETED PROTEIN"/>
    <property type="match status" value="1"/>
</dbReference>
<feature type="domain" description="DUF7133" evidence="1">
    <location>
        <begin position="37"/>
        <end position="148"/>
    </location>
</feature>
<proteinExistence type="predicted"/>
<dbReference type="InterPro" id="IPR055557">
    <property type="entry name" value="DUF7133"/>
</dbReference>
<name>A0A381T2E6_9ZZZZ</name>
<protein>
    <recommendedName>
        <fullName evidence="1">DUF7133 domain-containing protein</fullName>
    </recommendedName>
</protein>
<dbReference type="EMBL" id="UINC01003924">
    <property type="protein sequence ID" value="SVA10380.1"/>
    <property type="molecule type" value="Genomic_DNA"/>
</dbReference>
<dbReference type="PANTHER" id="PTHR33546">
    <property type="entry name" value="LARGE, MULTIFUNCTIONAL SECRETED PROTEIN-RELATED"/>
    <property type="match status" value="1"/>
</dbReference>
<dbReference type="Pfam" id="PF23500">
    <property type="entry name" value="DUF7133"/>
    <property type="match status" value="1"/>
</dbReference>
<accession>A0A381T2E6</accession>
<evidence type="ECO:0000259" key="1">
    <source>
        <dbReference type="Pfam" id="PF23500"/>
    </source>
</evidence>
<evidence type="ECO:0000313" key="2">
    <source>
        <dbReference type="EMBL" id="SVA10380.1"/>
    </source>
</evidence>
<feature type="non-terminal residue" evidence="2">
    <location>
        <position position="148"/>
    </location>
</feature>